<keyword evidence="5" id="KW-1185">Reference proteome</keyword>
<dbReference type="RefSeq" id="WP_185659918.1">
    <property type="nucleotide sequence ID" value="NZ_CAWPOO010000007.1"/>
</dbReference>
<protein>
    <submittedName>
        <fullName evidence="4">Flagellar protein FlgN</fullName>
    </submittedName>
</protein>
<dbReference type="Pfam" id="PF05130">
    <property type="entry name" value="FlgN"/>
    <property type="match status" value="1"/>
</dbReference>
<evidence type="ECO:0000256" key="2">
    <source>
        <dbReference type="ARBA" id="ARBA00007703"/>
    </source>
</evidence>
<gene>
    <name evidence="4" type="ORF">H5P27_08250</name>
</gene>
<dbReference type="AlphaFoldDB" id="A0A7X1E868"/>
<comment type="similarity">
    <text evidence="2">Belongs to the FlgN family.</text>
</comment>
<dbReference type="EMBL" id="JACHVC010000007">
    <property type="protein sequence ID" value="MBC2606034.1"/>
    <property type="molecule type" value="Genomic_DNA"/>
</dbReference>
<dbReference type="Gene3D" id="1.20.58.300">
    <property type="entry name" value="FlgN-like"/>
    <property type="match status" value="1"/>
</dbReference>
<reference evidence="4 5" key="1">
    <citation type="submission" date="2020-07" db="EMBL/GenBank/DDBJ databases">
        <authorList>
            <person name="Feng X."/>
        </authorList>
    </citation>
    <scope>NUCLEOTIDE SEQUENCE [LARGE SCALE GENOMIC DNA]</scope>
    <source>
        <strain evidence="4 5">JCM23202</strain>
    </source>
</reference>
<name>A0A7X1E868_9BACT</name>
<dbReference type="SUPFAM" id="SSF140566">
    <property type="entry name" value="FlgN-like"/>
    <property type="match status" value="1"/>
</dbReference>
<comment type="function">
    <text evidence="1">Required for the efficient initiation of filament assembly.</text>
</comment>
<organism evidence="4 5">
    <name type="scientific">Pelagicoccus albus</name>
    <dbReference type="NCBI Taxonomy" id="415222"/>
    <lineage>
        <taxon>Bacteria</taxon>
        <taxon>Pseudomonadati</taxon>
        <taxon>Verrucomicrobiota</taxon>
        <taxon>Opitutia</taxon>
        <taxon>Puniceicoccales</taxon>
        <taxon>Pelagicoccaceae</taxon>
        <taxon>Pelagicoccus</taxon>
    </lineage>
</organism>
<evidence type="ECO:0000256" key="3">
    <source>
        <dbReference type="ARBA" id="ARBA00022795"/>
    </source>
</evidence>
<keyword evidence="4" id="KW-0969">Cilium</keyword>
<evidence type="ECO:0000256" key="1">
    <source>
        <dbReference type="ARBA" id="ARBA00002397"/>
    </source>
</evidence>
<keyword evidence="4" id="KW-0966">Cell projection</keyword>
<keyword evidence="3" id="KW-1005">Bacterial flagellum biogenesis</keyword>
<dbReference type="GO" id="GO:0044780">
    <property type="term" value="P:bacterial-type flagellum assembly"/>
    <property type="evidence" value="ECO:0007669"/>
    <property type="project" value="InterPro"/>
</dbReference>
<dbReference type="Proteomes" id="UP000526501">
    <property type="component" value="Unassembled WGS sequence"/>
</dbReference>
<dbReference type="InterPro" id="IPR036679">
    <property type="entry name" value="FlgN-like_sf"/>
</dbReference>
<sequence length="169" mass="19904">MNNTPAENNWDPLVNLLRHEVQEYGGLYNLLERQQEEIFKRDPQLVLETNTEIEDYMSKMGDLRENREGLVRDMARIFGADEDQPLSKLLAYFPDFMRPMLQALVDEINHMVSRTRHKARQNFMLLSRTMEINHEAMQRLQPGNFNKTYTKKGQVGVKAKLPSRYQAFV</sequence>
<keyword evidence="4" id="KW-0282">Flagellum</keyword>
<evidence type="ECO:0000313" key="4">
    <source>
        <dbReference type="EMBL" id="MBC2606034.1"/>
    </source>
</evidence>
<dbReference type="InterPro" id="IPR007809">
    <property type="entry name" value="FlgN-like"/>
</dbReference>
<accession>A0A7X1E868</accession>
<proteinExistence type="inferred from homology"/>
<comment type="caution">
    <text evidence="4">The sequence shown here is derived from an EMBL/GenBank/DDBJ whole genome shotgun (WGS) entry which is preliminary data.</text>
</comment>
<evidence type="ECO:0000313" key="5">
    <source>
        <dbReference type="Proteomes" id="UP000526501"/>
    </source>
</evidence>